<name>A0AAQ3KQL7_9LILI</name>
<dbReference type="Proteomes" id="UP001327560">
    <property type="component" value="Chromosome 7"/>
</dbReference>
<accession>A0AAQ3KQL7</accession>
<proteinExistence type="predicted"/>
<gene>
    <name evidence="2" type="ORF">Cni_G21312</name>
</gene>
<evidence type="ECO:0000313" key="2">
    <source>
        <dbReference type="EMBL" id="WOL12545.1"/>
    </source>
</evidence>
<feature type="region of interest" description="Disordered" evidence="1">
    <location>
        <begin position="1"/>
        <end position="84"/>
    </location>
</feature>
<dbReference type="EMBL" id="CP136896">
    <property type="protein sequence ID" value="WOL12545.1"/>
    <property type="molecule type" value="Genomic_DNA"/>
</dbReference>
<protein>
    <submittedName>
        <fullName evidence="2">Uncharacterized protein</fullName>
    </submittedName>
</protein>
<reference evidence="2 3" key="1">
    <citation type="submission" date="2023-10" db="EMBL/GenBank/DDBJ databases">
        <title>Chromosome-scale genome assembly provides insights into flower coloration mechanisms of Canna indica.</title>
        <authorList>
            <person name="Li C."/>
        </authorList>
    </citation>
    <scope>NUCLEOTIDE SEQUENCE [LARGE SCALE GENOMIC DNA]</scope>
    <source>
        <tissue evidence="2">Flower</tissue>
    </source>
</reference>
<evidence type="ECO:0000256" key="1">
    <source>
        <dbReference type="SAM" id="MobiDB-lite"/>
    </source>
</evidence>
<feature type="compositionally biased region" description="Polar residues" evidence="1">
    <location>
        <begin position="1"/>
        <end position="17"/>
    </location>
</feature>
<dbReference type="AlphaFoldDB" id="A0AAQ3KQL7"/>
<organism evidence="2 3">
    <name type="scientific">Canna indica</name>
    <name type="common">Indian-shot</name>
    <dbReference type="NCBI Taxonomy" id="4628"/>
    <lineage>
        <taxon>Eukaryota</taxon>
        <taxon>Viridiplantae</taxon>
        <taxon>Streptophyta</taxon>
        <taxon>Embryophyta</taxon>
        <taxon>Tracheophyta</taxon>
        <taxon>Spermatophyta</taxon>
        <taxon>Magnoliopsida</taxon>
        <taxon>Liliopsida</taxon>
        <taxon>Zingiberales</taxon>
        <taxon>Cannaceae</taxon>
        <taxon>Canna</taxon>
    </lineage>
</organism>
<keyword evidence="3" id="KW-1185">Reference proteome</keyword>
<feature type="compositionally biased region" description="Basic and acidic residues" evidence="1">
    <location>
        <begin position="36"/>
        <end position="50"/>
    </location>
</feature>
<feature type="compositionally biased region" description="Acidic residues" evidence="1">
    <location>
        <begin position="18"/>
        <end position="30"/>
    </location>
</feature>
<sequence length="84" mass="8930">MEQIRSRSGTAEKQPSSCDDDEAVPAEEDGTTVGEKPVRRLEMAAKKIPAEENGAAVSTGRAEERRDRSPIGVWDTGIDVGSSG</sequence>
<evidence type="ECO:0000313" key="3">
    <source>
        <dbReference type="Proteomes" id="UP001327560"/>
    </source>
</evidence>